<comment type="caution">
    <text evidence="2">The sequence shown here is derived from an EMBL/GenBank/DDBJ whole genome shotgun (WGS) entry which is preliminary data.</text>
</comment>
<evidence type="ECO:0000256" key="1">
    <source>
        <dbReference type="SAM" id="MobiDB-lite"/>
    </source>
</evidence>
<protein>
    <submittedName>
        <fullName evidence="2">Uncharacterized protein</fullName>
    </submittedName>
</protein>
<proteinExistence type="predicted"/>
<keyword evidence="3" id="KW-1185">Reference proteome</keyword>
<dbReference type="EMBL" id="CAUYUJ010017820">
    <property type="protein sequence ID" value="CAK0878168.1"/>
    <property type="molecule type" value="Genomic_DNA"/>
</dbReference>
<feature type="compositionally biased region" description="Low complexity" evidence="1">
    <location>
        <begin position="1"/>
        <end position="17"/>
    </location>
</feature>
<feature type="region of interest" description="Disordered" evidence="1">
    <location>
        <begin position="1"/>
        <end position="63"/>
    </location>
</feature>
<evidence type="ECO:0000313" key="3">
    <source>
        <dbReference type="Proteomes" id="UP001189429"/>
    </source>
</evidence>
<accession>A0ABN9VYS1</accession>
<organism evidence="2 3">
    <name type="scientific">Prorocentrum cordatum</name>
    <dbReference type="NCBI Taxonomy" id="2364126"/>
    <lineage>
        <taxon>Eukaryota</taxon>
        <taxon>Sar</taxon>
        <taxon>Alveolata</taxon>
        <taxon>Dinophyceae</taxon>
        <taxon>Prorocentrales</taxon>
        <taxon>Prorocentraceae</taxon>
        <taxon>Prorocentrum</taxon>
    </lineage>
</organism>
<sequence>MPAATAAARGHQATPARRFARVEPGGSLGDGEPLARAALDARRRGSARGEMWLERTDRPTSQAQLRHAWHGAAAGSVRRALLLEAARQGRGERAARFEGSVTLRLEEIEFLGLQAAC</sequence>
<reference evidence="2" key="1">
    <citation type="submission" date="2023-10" db="EMBL/GenBank/DDBJ databases">
        <authorList>
            <person name="Chen Y."/>
            <person name="Shah S."/>
            <person name="Dougan E. K."/>
            <person name="Thang M."/>
            <person name="Chan C."/>
        </authorList>
    </citation>
    <scope>NUCLEOTIDE SEQUENCE [LARGE SCALE GENOMIC DNA]</scope>
</reference>
<dbReference type="Proteomes" id="UP001189429">
    <property type="component" value="Unassembled WGS sequence"/>
</dbReference>
<name>A0ABN9VYS1_9DINO</name>
<evidence type="ECO:0000313" key="2">
    <source>
        <dbReference type="EMBL" id="CAK0878168.1"/>
    </source>
</evidence>
<gene>
    <name evidence="2" type="ORF">PCOR1329_LOCUS62021</name>
</gene>